<keyword evidence="2" id="KW-1185">Reference proteome</keyword>
<evidence type="ECO:0000313" key="1">
    <source>
        <dbReference type="EMBL" id="MBW0462388.1"/>
    </source>
</evidence>
<comment type="caution">
    <text evidence="1">The sequence shown here is derived from an EMBL/GenBank/DDBJ whole genome shotgun (WGS) entry which is preliminary data.</text>
</comment>
<gene>
    <name evidence="1" type="ORF">O181_002103</name>
</gene>
<dbReference type="EMBL" id="AVOT02000339">
    <property type="protein sequence ID" value="MBW0462388.1"/>
    <property type="molecule type" value="Genomic_DNA"/>
</dbReference>
<dbReference type="AlphaFoldDB" id="A0A9Q3BC35"/>
<reference evidence="1" key="1">
    <citation type="submission" date="2021-03" db="EMBL/GenBank/DDBJ databases">
        <title>Draft genome sequence of rust myrtle Austropuccinia psidii MF-1, a brazilian biotype.</title>
        <authorList>
            <person name="Quecine M.C."/>
            <person name="Pachon D.M.R."/>
            <person name="Bonatelli M.L."/>
            <person name="Correr F.H."/>
            <person name="Franceschini L.M."/>
            <person name="Leite T.F."/>
            <person name="Margarido G.R.A."/>
            <person name="Almeida C.A."/>
            <person name="Ferrarezi J.A."/>
            <person name="Labate C.A."/>
        </authorList>
    </citation>
    <scope>NUCLEOTIDE SEQUENCE</scope>
    <source>
        <strain evidence="1">MF-1</strain>
    </source>
</reference>
<evidence type="ECO:0000313" key="2">
    <source>
        <dbReference type="Proteomes" id="UP000765509"/>
    </source>
</evidence>
<name>A0A9Q3BC35_9BASI</name>
<protein>
    <submittedName>
        <fullName evidence="1">Uncharacterized protein</fullName>
    </submittedName>
</protein>
<dbReference type="Proteomes" id="UP000765509">
    <property type="component" value="Unassembled WGS sequence"/>
</dbReference>
<sequence length="97" mass="10697">MPILMHKLASATVSNHLGQQPRLLMLYPRHASTPTIADLQLPTLTLPHACAILSTPYHAYTPAVPYRCVQPPHLMSTLKHPPTSTCLCNSLSFLPFL</sequence>
<accession>A0A9Q3BC35</accession>
<proteinExistence type="predicted"/>
<organism evidence="1 2">
    <name type="scientific">Austropuccinia psidii MF-1</name>
    <dbReference type="NCBI Taxonomy" id="1389203"/>
    <lineage>
        <taxon>Eukaryota</taxon>
        <taxon>Fungi</taxon>
        <taxon>Dikarya</taxon>
        <taxon>Basidiomycota</taxon>
        <taxon>Pucciniomycotina</taxon>
        <taxon>Pucciniomycetes</taxon>
        <taxon>Pucciniales</taxon>
        <taxon>Sphaerophragmiaceae</taxon>
        <taxon>Austropuccinia</taxon>
    </lineage>
</organism>